<evidence type="ECO:0000313" key="2">
    <source>
        <dbReference type="Proteomes" id="UP001187192"/>
    </source>
</evidence>
<dbReference type="AlphaFoldDB" id="A0AA88IWI2"/>
<reference evidence="1" key="1">
    <citation type="submission" date="2023-07" db="EMBL/GenBank/DDBJ databases">
        <title>draft genome sequence of fig (Ficus carica).</title>
        <authorList>
            <person name="Takahashi T."/>
            <person name="Nishimura K."/>
        </authorList>
    </citation>
    <scope>NUCLEOTIDE SEQUENCE</scope>
</reference>
<name>A0AA88IWI2_FICCA</name>
<dbReference type="EMBL" id="BTGU01000068">
    <property type="protein sequence ID" value="GMN57049.1"/>
    <property type="molecule type" value="Genomic_DNA"/>
</dbReference>
<comment type="caution">
    <text evidence="1">The sequence shown here is derived from an EMBL/GenBank/DDBJ whole genome shotgun (WGS) entry which is preliminary data.</text>
</comment>
<proteinExistence type="predicted"/>
<accession>A0AA88IWI2</accession>
<gene>
    <name evidence="1" type="ORF">TIFTF001_026159</name>
</gene>
<keyword evidence="2" id="KW-1185">Reference proteome</keyword>
<organism evidence="1 2">
    <name type="scientific">Ficus carica</name>
    <name type="common">Common fig</name>
    <dbReference type="NCBI Taxonomy" id="3494"/>
    <lineage>
        <taxon>Eukaryota</taxon>
        <taxon>Viridiplantae</taxon>
        <taxon>Streptophyta</taxon>
        <taxon>Embryophyta</taxon>
        <taxon>Tracheophyta</taxon>
        <taxon>Spermatophyta</taxon>
        <taxon>Magnoliopsida</taxon>
        <taxon>eudicotyledons</taxon>
        <taxon>Gunneridae</taxon>
        <taxon>Pentapetalae</taxon>
        <taxon>rosids</taxon>
        <taxon>fabids</taxon>
        <taxon>Rosales</taxon>
        <taxon>Moraceae</taxon>
        <taxon>Ficeae</taxon>
        <taxon>Ficus</taxon>
    </lineage>
</organism>
<dbReference type="Proteomes" id="UP001187192">
    <property type="component" value="Unassembled WGS sequence"/>
</dbReference>
<sequence length="94" mass="10178">MGAGQLLRRRSPAKGKHLGMMGTPVWCPSWALRYLSASHGSGCSGRPSRVGYLGHPGGQTLSEWVAASDDVMCCRSRWASSVVDGYSDRTCVRY</sequence>
<evidence type="ECO:0000313" key="1">
    <source>
        <dbReference type="EMBL" id="GMN57049.1"/>
    </source>
</evidence>
<protein>
    <submittedName>
        <fullName evidence="1">Uncharacterized protein</fullName>
    </submittedName>
</protein>